<evidence type="ECO:0000313" key="2">
    <source>
        <dbReference type="EMBL" id="KAK2701214.1"/>
    </source>
</evidence>
<dbReference type="EMBL" id="JAVRJZ010006481">
    <property type="protein sequence ID" value="KAK2701214.1"/>
    <property type="molecule type" value="Genomic_DNA"/>
</dbReference>
<reference evidence="2" key="1">
    <citation type="submission" date="2023-07" db="EMBL/GenBank/DDBJ databases">
        <title>Chromosome-level genome assembly of Artemia franciscana.</title>
        <authorList>
            <person name="Jo E."/>
        </authorList>
    </citation>
    <scope>NUCLEOTIDE SEQUENCE</scope>
    <source>
        <tissue evidence="2">Whole body</tissue>
    </source>
</reference>
<dbReference type="AlphaFoldDB" id="A0AA88H6U9"/>
<comment type="caution">
    <text evidence="2">The sequence shown here is derived from an EMBL/GenBank/DDBJ whole genome shotgun (WGS) entry which is preliminary data.</text>
</comment>
<feature type="region of interest" description="Disordered" evidence="1">
    <location>
        <begin position="63"/>
        <end position="82"/>
    </location>
</feature>
<organism evidence="2 3">
    <name type="scientific">Artemia franciscana</name>
    <name type="common">Brine shrimp</name>
    <name type="synonym">Artemia sanfranciscana</name>
    <dbReference type="NCBI Taxonomy" id="6661"/>
    <lineage>
        <taxon>Eukaryota</taxon>
        <taxon>Metazoa</taxon>
        <taxon>Ecdysozoa</taxon>
        <taxon>Arthropoda</taxon>
        <taxon>Crustacea</taxon>
        <taxon>Branchiopoda</taxon>
        <taxon>Anostraca</taxon>
        <taxon>Artemiidae</taxon>
        <taxon>Artemia</taxon>
    </lineage>
</organism>
<evidence type="ECO:0000256" key="1">
    <source>
        <dbReference type="SAM" id="MobiDB-lite"/>
    </source>
</evidence>
<protein>
    <submittedName>
        <fullName evidence="2">Uncharacterized protein</fullName>
    </submittedName>
</protein>
<gene>
    <name evidence="2" type="ORF">QYM36_020121</name>
</gene>
<sequence>MDSASLAQTVINAAITAKIQPELKSQTSATEVTDGQTGLNLRLRPARKAHQMIIPEECNRLNNRAQRPQKESIWKAHEKEEV</sequence>
<dbReference type="Proteomes" id="UP001187531">
    <property type="component" value="Unassembled WGS sequence"/>
</dbReference>
<feature type="compositionally biased region" description="Basic and acidic residues" evidence="1">
    <location>
        <begin position="68"/>
        <end position="82"/>
    </location>
</feature>
<proteinExistence type="predicted"/>
<evidence type="ECO:0000313" key="3">
    <source>
        <dbReference type="Proteomes" id="UP001187531"/>
    </source>
</evidence>
<accession>A0AA88H6U9</accession>
<keyword evidence="3" id="KW-1185">Reference proteome</keyword>
<name>A0AA88H6U9_ARTSF</name>